<evidence type="ECO:0000256" key="1">
    <source>
        <dbReference type="SAM" id="MobiDB-lite"/>
    </source>
</evidence>
<organism evidence="2 3">
    <name type="scientific">Acinetobacter johnsonii</name>
    <dbReference type="NCBI Taxonomy" id="40214"/>
    <lineage>
        <taxon>Bacteria</taxon>
        <taxon>Pseudomonadati</taxon>
        <taxon>Pseudomonadota</taxon>
        <taxon>Gammaproteobacteria</taxon>
        <taxon>Moraxellales</taxon>
        <taxon>Moraxellaceae</taxon>
        <taxon>Acinetobacter</taxon>
    </lineage>
</organism>
<dbReference type="RefSeq" id="WP_087014795.1">
    <property type="nucleotide sequence ID" value="NZ_FUUY01000017.1"/>
</dbReference>
<dbReference type="InterPro" id="IPR024787">
    <property type="entry name" value="EcsC"/>
</dbReference>
<dbReference type="PANTHER" id="PTHR41260:SF1">
    <property type="entry name" value="PROTEIN ECSC"/>
    <property type="match status" value="1"/>
</dbReference>
<feature type="region of interest" description="Disordered" evidence="1">
    <location>
        <begin position="41"/>
        <end position="63"/>
    </location>
</feature>
<sequence>MADSNNKQRSGFFSNAFGVAKKLSHTGLNILNQVSPDTASALTNATTGDSASTKTKSKNKRYEHPQQVLRDHLPTVSRHLLGRHYVNANRVAHFVSPQLSDKAADYFFSQLNQFSSSMSSVDAVLDEAGVRDLEMLTQDVDRSKRISQALSEQNKIIAILQGALTGATGFVGSTVDVPASLVMSLRMIYQVGRSYGFDLTKESDQDIVQFIFKQIDLGLIAEKQTLLMAIKAISSTLQTHDVSQLQQLLGSSNDIEALKKWLTNADGQLKWGQSIANLSLLNKLAKLTPIASAGVSAAYSWRLVDDVHQKAQLVFSQARQYIIQQKDTSLSALTAYERSLELLVKASPRLLSQRSTSDTDSSDLKLGAEVELNGHQSITKVKIQKKSDKVTEPVATEERVQQGLEQLADQMVEPHDAVAPQQPALHVEEDLADLYPMDEVEETTQNNNESFTENEPDIASNVAAKPAVEPTEKKVTKRPNAPSKK</sequence>
<feature type="compositionally biased region" description="Polar residues" evidence="1">
    <location>
        <begin position="41"/>
        <end position="54"/>
    </location>
</feature>
<dbReference type="EMBL" id="FUUY01000017">
    <property type="protein sequence ID" value="SJX23648.1"/>
    <property type="molecule type" value="Genomic_DNA"/>
</dbReference>
<name>A0A1R7QH85_ACIJO</name>
<protein>
    <submittedName>
        <fullName evidence="2">EcsC protein family protein</fullName>
    </submittedName>
</protein>
<feature type="compositionally biased region" description="Polar residues" evidence="1">
    <location>
        <begin position="443"/>
        <end position="453"/>
    </location>
</feature>
<proteinExistence type="predicted"/>
<dbReference type="PANTHER" id="PTHR41260">
    <property type="entry name" value="PROTEIN ECSC"/>
    <property type="match status" value="1"/>
</dbReference>
<reference evidence="2 3" key="1">
    <citation type="submission" date="2017-02" db="EMBL/GenBank/DDBJ databases">
        <authorList>
            <person name="Peterson S.W."/>
        </authorList>
    </citation>
    <scope>NUCLEOTIDE SEQUENCE [LARGE SCALE GENOMIC DNA]</scope>
    <source>
        <strain evidence="2">C6</strain>
    </source>
</reference>
<evidence type="ECO:0000313" key="3">
    <source>
        <dbReference type="Proteomes" id="UP000196240"/>
    </source>
</evidence>
<gene>
    <name evidence="2" type="ORF">ACNJC6_03325</name>
</gene>
<dbReference type="AlphaFoldDB" id="A0A1R7QH85"/>
<dbReference type="Proteomes" id="UP000196240">
    <property type="component" value="Unassembled WGS sequence"/>
</dbReference>
<accession>A0A1R7QH85</accession>
<evidence type="ECO:0000313" key="2">
    <source>
        <dbReference type="EMBL" id="SJX23648.1"/>
    </source>
</evidence>
<dbReference type="Pfam" id="PF12787">
    <property type="entry name" value="EcsC"/>
    <property type="match status" value="1"/>
</dbReference>
<feature type="region of interest" description="Disordered" evidence="1">
    <location>
        <begin position="440"/>
        <end position="485"/>
    </location>
</feature>